<feature type="region of interest" description="Disordered" evidence="1">
    <location>
        <begin position="1"/>
        <end position="23"/>
    </location>
</feature>
<dbReference type="PROSITE" id="PS50076">
    <property type="entry name" value="DNAJ_2"/>
    <property type="match status" value="1"/>
</dbReference>
<reference evidence="5" key="1">
    <citation type="submission" date="2016-10" db="EMBL/GenBank/DDBJ databases">
        <authorList>
            <person name="Varghese N."/>
            <person name="Submissions S."/>
        </authorList>
    </citation>
    <scope>NUCLEOTIDE SEQUENCE [LARGE SCALE GENOMIC DNA]</scope>
    <source>
        <strain evidence="5">CPCC 202695</strain>
    </source>
</reference>
<dbReference type="Proteomes" id="UP000893823">
    <property type="component" value="Unassembled WGS sequence"/>
</dbReference>
<evidence type="ECO:0000313" key="6">
    <source>
        <dbReference type="Proteomes" id="UP000893823"/>
    </source>
</evidence>
<protein>
    <submittedName>
        <fullName evidence="4">Nuclease-related domain-containing protein</fullName>
    </submittedName>
</protein>
<dbReference type="EMBL" id="LT629755">
    <property type="protein sequence ID" value="SDR87733.1"/>
    <property type="molecule type" value="Genomic_DNA"/>
</dbReference>
<proteinExistence type="predicted"/>
<feature type="compositionally biased region" description="Low complexity" evidence="1">
    <location>
        <begin position="83"/>
        <end position="94"/>
    </location>
</feature>
<dbReference type="Proteomes" id="UP000199482">
    <property type="component" value="Chromosome I"/>
</dbReference>
<evidence type="ECO:0000259" key="2">
    <source>
        <dbReference type="PROSITE" id="PS50076"/>
    </source>
</evidence>
<feature type="region of interest" description="Disordered" evidence="1">
    <location>
        <begin position="83"/>
        <end position="109"/>
    </location>
</feature>
<evidence type="ECO:0000313" key="4">
    <source>
        <dbReference type="EMBL" id="SDR87733.1"/>
    </source>
</evidence>
<gene>
    <name evidence="3" type="ORF">BCL57_003422</name>
    <name evidence="4" type="ORF">SAMN04489721_0446</name>
</gene>
<dbReference type="SUPFAM" id="SSF46565">
    <property type="entry name" value="Chaperone J-domain"/>
    <property type="match status" value="1"/>
</dbReference>
<dbReference type="Gene3D" id="1.10.287.110">
    <property type="entry name" value="DnaJ domain"/>
    <property type="match status" value="1"/>
</dbReference>
<reference evidence="3" key="3">
    <citation type="submission" date="2022-06" db="EMBL/GenBank/DDBJ databases">
        <title>Genomic Encyclopedia of Type Strains, Phase III (KMG-III): the genomes of soil and plant-associated and newly described type strains.</title>
        <authorList>
            <person name="Whitman W."/>
        </authorList>
    </citation>
    <scope>NUCLEOTIDE SEQUENCE</scope>
    <source>
        <strain evidence="3">CPCC 202695</strain>
    </source>
</reference>
<reference evidence="4" key="2">
    <citation type="submission" date="2016-10" db="EMBL/GenBank/DDBJ databases">
        <authorList>
            <person name="de Groot N.N."/>
        </authorList>
    </citation>
    <scope>NUCLEOTIDE SEQUENCE [LARGE SCALE GENOMIC DNA]</scope>
    <source>
        <strain evidence="4">CPCC 202695</strain>
    </source>
</reference>
<dbReference type="STRING" id="589382.SAMN04489721_0446"/>
<name>A0A1H1MLL2_9MICO</name>
<evidence type="ECO:0000313" key="5">
    <source>
        <dbReference type="Proteomes" id="UP000199482"/>
    </source>
</evidence>
<dbReference type="SMART" id="SM00271">
    <property type="entry name" value="DnaJ"/>
    <property type="match status" value="1"/>
</dbReference>
<dbReference type="EMBL" id="SODL02000007">
    <property type="protein sequence ID" value="MCP2369239.1"/>
    <property type="molecule type" value="Genomic_DNA"/>
</dbReference>
<dbReference type="InterPro" id="IPR052276">
    <property type="entry name" value="Diphthamide-biosynth_chaperone"/>
</dbReference>
<accession>A0A1H1MLL2</accession>
<dbReference type="InterPro" id="IPR036869">
    <property type="entry name" value="J_dom_sf"/>
</dbReference>
<keyword evidence="6" id="KW-1185">Reference proteome</keyword>
<feature type="domain" description="J" evidence="2">
    <location>
        <begin position="17"/>
        <end position="78"/>
    </location>
</feature>
<organism evidence="4 5">
    <name type="scientific">Agromyces flavus</name>
    <dbReference type="NCBI Taxonomy" id="589382"/>
    <lineage>
        <taxon>Bacteria</taxon>
        <taxon>Bacillati</taxon>
        <taxon>Actinomycetota</taxon>
        <taxon>Actinomycetes</taxon>
        <taxon>Micrococcales</taxon>
        <taxon>Microbacteriaceae</taxon>
        <taxon>Agromyces</taxon>
    </lineage>
</organism>
<evidence type="ECO:0000313" key="3">
    <source>
        <dbReference type="EMBL" id="MCP2369239.1"/>
    </source>
</evidence>
<sequence>MLATESEPMPDSPLSQSPYEVLGVPSDADAAALRRAYRRALRHAHPDTGGDAVRFHAVQAAWELVGTPEARAAFDRGVRTVAPSDAPHAPWAPAAPKPRRDSRPLARSYGHPGGWTRERYLALIREWAGRGVTLDDPYDPALVRSAPRDIRHVLADALAEEDTARALATLGIAYTVWHDLATDAAGPGMPPKLDHLVLGPTGLIAIQSEDWGGPVAFKRGELIGEALAGERPIRALAARAKAVTRPARVKPTALVIVVPDEDAAAPLEIGGTNRGAVVALVRRSRLASAIRDGLPGAPHLGGADSMEVRARLQATLRFA</sequence>
<dbReference type="PANTHER" id="PTHR44240">
    <property type="entry name" value="DNAJ DOMAIN (PROKARYOTIC HEAT SHOCK PROTEIN)-RELATED"/>
    <property type="match status" value="1"/>
</dbReference>
<dbReference type="InterPro" id="IPR001623">
    <property type="entry name" value="DnaJ_domain"/>
</dbReference>
<dbReference type="AlphaFoldDB" id="A0A1H1MLL2"/>
<dbReference type="Pfam" id="PF00226">
    <property type="entry name" value="DnaJ"/>
    <property type="match status" value="1"/>
</dbReference>
<evidence type="ECO:0000256" key="1">
    <source>
        <dbReference type="SAM" id="MobiDB-lite"/>
    </source>
</evidence>
<dbReference type="PANTHER" id="PTHR44240:SF10">
    <property type="entry name" value="J DOMAIN-CONTAINING PROTEIN"/>
    <property type="match status" value="1"/>
</dbReference>